<reference evidence="9 10" key="1">
    <citation type="submission" date="2023-03" db="EMBL/GenBank/DDBJ databases">
        <title>High-quality genome of Scylla paramamosain provides insights in environmental adaptation.</title>
        <authorList>
            <person name="Zhang L."/>
        </authorList>
    </citation>
    <scope>NUCLEOTIDE SEQUENCE [LARGE SCALE GENOMIC DNA]</scope>
    <source>
        <strain evidence="9">LZ_2023a</strain>
        <tissue evidence="9">Muscle</tissue>
    </source>
</reference>
<dbReference type="GO" id="GO:0019700">
    <property type="term" value="P:organic phosphonate catabolic process"/>
    <property type="evidence" value="ECO:0007669"/>
    <property type="project" value="InterPro"/>
</dbReference>
<dbReference type="Gene3D" id="3.90.1150.10">
    <property type="entry name" value="Aspartate Aminotransferase, domain 1"/>
    <property type="match status" value="1"/>
</dbReference>
<dbReference type="InterPro" id="IPR015421">
    <property type="entry name" value="PyrdxlP-dep_Trfase_major"/>
</dbReference>
<dbReference type="SUPFAM" id="SSF53383">
    <property type="entry name" value="PLP-dependent transferases"/>
    <property type="match status" value="1"/>
</dbReference>
<evidence type="ECO:0000256" key="7">
    <source>
        <dbReference type="ARBA" id="ARBA00049460"/>
    </source>
</evidence>
<evidence type="ECO:0000256" key="3">
    <source>
        <dbReference type="ARBA" id="ARBA00022679"/>
    </source>
</evidence>
<dbReference type="InterPro" id="IPR000192">
    <property type="entry name" value="Aminotrans_V_dom"/>
</dbReference>
<evidence type="ECO:0000256" key="6">
    <source>
        <dbReference type="ARBA" id="ARBA00044521"/>
    </source>
</evidence>
<dbReference type="InterPro" id="IPR015424">
    <property type="entry name" value="PyrdxlP-dep_Trfase"/>
</dbReference>
<dbReference type="EMBL" id="JARAKH010000018">
    <property type="protein sequence ID" value="KAK8394691.1"/>
    <property type="molecule type" value="Genomic_DNA"/>
</dbReference>
<dbReference type="EC" id="2.6.1.37" evidence="6"/>
<dbReference type="GO" id="GO:0004222">
    <property type="term" value="F:metalloendopeptidase activity"/>
    <property type="evidence" value="ECO:0007669"/>
    <property type="project" value="InterPro"/>
</dbReference>
<comment type="cofactor">
    <cofactor evidence="1">
        <name>pyridoxal 5'-phosphate</name>
        <dbReference type="ChEBI" id="CHEBI:597326"/>
    </cofactor>
</comment>
<dbReference type="Proteomes" id="UP001487740">
    <property type="component" value="Unassembled WGS sequence"/>
</dbReference>
<evidence type="ECO:0000256" key="1">
    <source>
        <dbReference type="ARBA" id="ARBA00001933"/>
    </source>
</evidence>
<name>A0AAW0U580_SCYPA</name>
<dbReference type="PANTHER" id="PTHR42778">
    <property type="entry name" value="2-AMINOETHYLPHOSPHONATE--PYRUVATE TRANSAMINASE"/>
    <property type="match status" value="1"/>
</dbReference>
<comment type="catalytic activity">
    <reaction evidence="7">
        <text>(2-aminoethyl)phosphonate + pyruvate = phosphonoacetaldehyde + L-alanine</text>
        <dbReference type="Rhea" id="RHEA:17021"/>
        <dbReference type="ChEBI" id="CHEBI:15361"/>
        <dbReference type="ChEBI" id="CHEBI:57418"/>
        <dbReference type="ChEBI" id="CHEBI:57972"/>
        <dbReference type="ChEBI" id="CHEBI:58383"/>
        <dbReference type="EC" id="2.6.1.37"/>
    </reaction>
</comment>
<feature type="domain" description="Aminotransferase class V" evidence="8">
    <location>
        <begin position="215"/>
        <end position="505"/>
    </location>
</feature>
<proteinExistence type="inferred from homology"/>
<accession>A0AAW0U580</accession>
<evidence type="ECO:0000259" key="8">
    <source>
        <dbReference type="Pfam" id="PF00266"/>
    </source>
</evidence>
<evidence type="ECO:0000313" key="10">
    <source>
        <dbReference type="Proteomes" id="UP001487740"/>
    </source>
</evidence>
<dbReference type="HAMAP" id="MF_01376">
    <property type="entry name" value="PhnW_aminotrans_5"/>
    <property type="match status" value="1"/>
</dbReference>
<dbReference type="NCBIfam" id="NF010006">
    <property type="entry name" value="PRK13479.1"/>
    <property type="match status" value="1"/>
</dbReference>
<organism evidence="9 10">
    <name type="scientific">Scylla paramamosain</name>
    <name type="common">Mud crab</name>
    <dbReference type="NCBI Taxonomy" id="85552"/>
    <lineage>
        <taxon>Eukaryota</taxon>
        <taxon>Metazoa</taxon>
        <taxon>Ecdysozoa</taxon>
        <taxon>Arthropoda</taxon>
        <taxon>Crustacea</taxon>
        <taxon>Multicrustacea</taxon>
        <taxon>Malacostraca</taxon>
        <taxon>Eumalacostraca</taxon>
        <taxon>Eucarida</taxon>
        <taxon>Decapoda</taxon>
        <taxon>Pleocyemata</taxon>
        <taxon>Brachyura</taxon>
        <taxon>Eubrachyura</taxon>
        <taxon>Portunoidea</taxon>
        <taxon>Portunidae</taxon>
        <taxon>Portuninae</taxon>
        <taxon>Scylla</taxon>
    </lineage>
</organism>
<gene>
    <name evidence="9" type="ORF">O3P69_005874</name>
</gene>
<keyword evidence="2" id="KW-0032">Aminotransferase</keyword>
<evidence type="ECO:0000256" key="5">
    <source>
        <dbReference type="ARBA" id="ARBA00023317"/>
    </source>
</evidence>
<dbReference type="GO" id="GO:0006508">
    <property type="term" value="P:proteolysis"/>
    <property type="evidence" value="ECO:0007669"/>
    <property type="project" value="InterPro"/>
</dbReference>
<comment type="caution">
    <text evidence="9">The sequence shown here is derived from an EMBL/GenBank/DDBJ whole genome shotgun (WGS) entry which is preliminary data.</text>
</comment>
<dbReference type="NCBIfam" id="TIGR02326">
    <property type="entry name" value="transamin_PhnW"/>
    <property type="match status" value="1"/>
</dbReference>
<dbReference type="InterPro" id="IPR000718">
    <property type="entry name" value="Peptidase_M13"/>
</dbReference>
<dbReference type="PANTHER" id="PTHR42778:SF1">
    <property type="entry name" value="2-AMINOETHYLPHOSPHONATE--PYRUVATE TRANSAMINASE"/>
    <property type="match status" value="1"/>
</dbReference>
<keyword evidence="3" id="KW-0808">Transferase</keyword>
<dbReference type="InterPro" id="IPR015422">
    <property type="entry name" value="PyrdxlP-dep_Trfase_small"/>
</dbReference>
<evidence type="ECO:0000256" key="4">
    <source>
        <dbReference type="ARBA" id="ARBA00022898"/>
    </source>
</evidence>
<dbReference type="InterPro" id="IPR024079">
    <property type="entry name" value="MetalloPept_cat_dom_sf"/>
</dbReference>
<keyword evidence="5" id="KW-0670">Pyruvate</keyword>
<evidence type="ECO:0000256" key="2">
    <source>
        <dbReference type="ARBA" id="ARBA00022576"/>
    </source>
</evidence>
<dbReference type="GO" id="GO:0047304">
    <property type="term" value="F:2-aminoethylphosphonate-pyruvate transaminase activity"/>
    <property type="evidence" value="ECO:0007669"/>
    <property type="project" value="UniProtKB-EC"/>
</dbReference>
<keyword evidence="4" id="KW-0663">Pyridoxal phosphate</keyword>
<dbReference type="Gene3D" id="3.40.390.10">
    <property type="entry name" value="Collagenase (Catalytic Domain)"/>
    <property type="match status" value="1"/>
</dbReference>
<dbReference type="NCBIfam" id="TIGR03301">
    <property type="entry name" value="PhnW-AepZ"/>
    <property type="match status" value="1"/>
</dbReference>
<dbReference type="InterPro" id="IPR012703">
    <property type="entry name" value="NH2EtPonate_pyrv_transaminase"/>
</dbReference>
<dbReference type="AlphaFoldDB" id="A0AAW0U580"/>
<sequence>MNTTHQQYINRTQCFVKQYSTYDVAPLLPPTLAAVSQVTNFHDILTMTLHASLTPSFSYNCLALLRPESSMGGLPKESGEGWVGPYTLPPGLRHFTKDQLFFISFAKEWCNNITPFTLQYIPKASIHMPGYFQTQKRSACCGEEGVTARLWQEAGAAPDRAIKYVYERDGGFKEEEPVRVYSSFNLAPPSRSAITMSCAGGKKLFTPGPLCCSTEVKAAMMQDLGSRDKDFIDCVKEIRTSLLEIAKVSEDDYTAVPLQGSGSYCVEAVLQTTSPREGARVLVLANGAYGNRMVKMCKYAGIETRHETHAEDVPISVHEVKRLLEKDAAWTTVAIVHCETSSGVINPVEEVGLLVHRYCPGAVFFVDAMSSFGAVPLDLTAARIDYLVSSTNKCLEGVPGFSYAICRKQHLLSCKANCRVMSLDLVEQHLSLESNGQFRFTPPTHTFLAFRTAIREYRKEGGLQGRAARYCENQRLLLEGMGRLGYRRLVQPQHASYIITAFLYPTHPNFDFKIFYTKLAEKGKVIYPGKVTRADCFRVGNIGHLFPADMTELLHCVEEVMREMGLPVPLE</sequence>
<dbReference type="Gene3D" id="3.40.640.10">
    <property type="entry name" value="Type I PLP-dependent aspartate aminotransferase-like (Major domain)"/>
    <property type="match status" value="1"/>
</dbReference>
<protein>
    <recommendedName>
        <fullName evidence="6">2-aminoethylphosphonate--pyruvate transaminase</fullName>
        <ecNumber evidence="6">2.6.1.37</ecNumber>
    </recommendedName>
</protein>
<dbReference type="Pfam" id="PF00266">
    <property type="entry name" value="Aminotran_5"/>
    <property type="match status" value="1"/>
</dbReference>
<keyword evidence="10" id="KW-1185">Reference proteome</keyword>
<evidence type="ECO:0000313" key="9">
    <source>
        <dbReference type="EMBL" id="KAK8394691.1"/>
    </source>
</evidence>
<dbReference type="PROSITE" id="PS51885">
    <property type="entry name" value="NEPRILYSIN"/>
    <property type="match status" value="1"/>
</dbReference>
<dbReference type="SUPFAM" id="SSF55486">
    <property type="entry name" value="Metalloproteases ('zincins'), catalytic domain"/>
    <property type="match status" value="1"/>
</dbReference>